<protein>
    <submittedName>
        <fullName evidence="7">Dynamin family protein</fullName>
    </submittedName>
</protein>
<keyword evidence="3" id="KW-0378">Hydrolase</keyword>
<organism evidence="7 8">
    <name type="scientific">Polycladospora coralii</name>
    <dbReference type="NCBI Taxonomy" id="2771432"/>
    <lineage>
        <taxon>Bacteria</taxon>
        <taxon>Bacillati</taxon>
        <taxon>Bacillota</taxon>
        <taxon>Bacilli</taxon>
        <taxon>Bacillales</taxon>
        <taxon>Thermoactinomycetaceae</taxon>
        <taxon>Polycladospora</taxon>
    </lineage>
</organism>
<accession>A0A926N509</accession>
<evidence type="ECO:0000259" key="6">
    <source>
        <dbReference type="Pfam" id="PF00350"/>
    </source>
</evidence>
<proteinExistence type="predicted"/>
<dbReference type="GO" id="GO:0005525">
    <property type="term" value="F:GTP binding"/>
    <property type="evidence" value="ECO:0007669"/>
    <property type="project" value="UniProtKB-KW"/>
</dbReference>
<evidence type="ECO:0000256" key="3">
    <source>
        <dbReference type="ARBA" id="ARBA00022801"/>
    </source>
</evidence>
<dbReference type="RefSeq" id="WP_191141458.1">
    <property type="nucleotide sequence ID" value="NZ_JACXAH010000003.1"/>
</dbReference>
<dbReference type="InterPro" id="IPR027094">
    <property type="entry name" value="Mitofusin_fam"/>
</dbReference>
<keyword evidence="5" id="KW-0472">Membrane</keyword>
<dbReference type="GO" id="GO:0016020">
    <property type="term" value="C:membrane"/>
    <property type="evidence" value="ECO:0007669"/>
    <property type="project" value="UniProtKB-SubCell"/>
</dbReference>
<dbReference type="PANTHER" id="PTHR10465:SF0">
    <property type="entry name" value="SARCALUMENIN"/>
    <property type="match status" value="1"/>
</dbReference>
<dbReference type="Pfam" id="PF00350">
    <property type="entry name" value="Dynamin_N"/>
    <property type="match status" value="2"/>
</dbReference>
<evidence type="ECO:0000313" key="7">
    <source>
        <dbReference type="EMBL" id="MBD1371269.1"/>
    </source>
</evidence>
<gene>
    <name evidence="7" type="ORF">IC620_02735</name>
</gene>
<keyword evidence="8" id="KW-1185">Reference proteome</keyword>
<dbReference type="PANTHER" id="PTHR10465">
    <property type="entry name" value="TRANSMEMBRANE GTPASE FZO1"/>
    <property type="match status" value="1"/>
</dbReference>
<keyword evidence="2" id="KW-0547">Nucleotide-binding</keyword>
<evidence type="ECO:0000256" key="1">
    <source>
        <dbReference type="ARBA" id="ARBA00004370"/>
    </source>
</evidence>
<evidence type="ECO:0000256" key="2">
    <source>
        <dbReference type="ARBA" id="ARBA00022741"/>
    </source>
</evidence>
<dbReference type="Proteomes" id="UP000661691">
    <property type="component" value="Unassembled WGS sequence"/>
</dbReference>
<reference evidence="7" key="1">
    <citation type="submission" date="2020-09" db="EMBL/GenBank/DDBJ databases">
        <title>A novel bacterium of genus Hazenella, isolated from South China Sea.</title>
        <authorList>
            <person name="Huang H."/>
            <person name="Mo K."/>
            <person name="Hu Y."/>
        </authorList>
    </citation>
    <scope>NUCLEOTIDE SEQUENCE</scope>
    <source>
        <strain evidence="7">IB182357</strain>
    </source>
</reference>
<dbReference type="AlphaFoldDB" id="A0A926N509"/>
<dbReference type="Gene3D" id="3.40.50.300">
    <property type="entry name" value="P-loop containing nucleotide triphosphate hydrolases"/>
    <property type="match status" value="2"/>
</dbReference>
<sequence>MQTINLKWLDRLGYLYQEIEQHGDIENRNKVHDLIQKADRQELLIAFCGHFSAGKSTLLNRLYGEPILPTSPIPTSANVVKIERGEDRVVLELSTGEKHLFTGTYSDEELKALCKNGEEILAVHIYREVSHLPERVGLLDTPGIDSVDEAHREATESALHVADCIFYMMDYNHVQSEVNHDYIKRLTERGKKVYVIINQIDKHQENELSFSAYQASIESSFHAWEVPLAGIFYTSMRDETHPNNQFSTLKKKIDSIIQNKATYMEESIYAEASFLIESHMAYLKHEQQDQLHALEQCIKEMGQPKEELDKKVKQVTEAYTQVEKMSQSIQMNFHQGLDQILQNAYLMPADLRDLAYRYLESLQTGFKVGLFLTKTKTETEKSARLEHFHTRLLEVITAQLDTHINQYLADFMRQQEIYSDERGNVIYREAVTLEPSLLQGVLKVGAGLTGNYVLQYTEDLAQEIKRRYKQKGLHIFAKMQPWIEVKYTEQLTELQLTLDQLKQAQVAYVKLAKYKDDWALMREKLWHYLDGKVQPERKIDIQQLIQEERVIRSSTKIEMKQNIQVPVEKAPVESATIKDINPDLQLSDVCDLFVRAEKTVSDLTGFENLVSTMQQKRERIQNQQYTIALFGAFSSGKSSFANALIGERILPVSPNPTTATINQIMPPQAGFSHGDVKVFFKPADMLLEDVRQALQWFDYHIERLEDAFSYIEACMKKKAMSPKQKLVLPFLIAVQKGFHHFADLLGTSITCTLSNFQEYVANEAKSCFVERVELYYDCPLTRQGIRIVDTPGADSIHARHTDVAFQYIKNADAIFFVTYYNHVFSRADREFLIQLGRVKDTFTLDKMYFILNAVDLAGSSEEQHEVQYYLHEQLLTYGIRRPKLFPLSSLQALAEKEGRAKKDVNSGISQFEQAFMQFVQSELQLVTIQGLSQDYHTFCQKLDHFIHSATQSEETKKAQLIQNQQEQTEIKSRFDRFQTDTELHILQQEIDELIYYVKQRLFYRYQDFFQEIFNPSILKEDEHTMSDKLMSCMKELLVYMGSDLMQELRATSLRLESWMDEKRAIAIKNLQEEGHKINDKLVFSVNEQVKYNSILLAEPFQNHTWRTFKKELSMFKNPKHFFEKNGKEQMREQISKRLEPTIDDYLQAEKDLFITHFRSEWENTFQLMKKRVYHEVNAFYTEMNQFLTDETDITAYHEVRSQLEHILDEIDQFVKEEQLRGEN</sequence>
<keyword evidence="4" id="KW-0342">GTP-binding</keyword>
<dbReference type="InterPro" id="IPR027417">
    <property type="entry name" value="P-loop_NTPase"/>
</dbReference>
<feature type="domain" description="Dynamin N-terminal" evidence="6">
    <location>
        <begin position="627"/>
        <end position="844"/>
    </location>
</feature>
<dbReference type="CDD" id="cd09912">
    <property type="entry name" value="DLP_2"/>
    <property type="match status" value="2"/>
</dbReference>
<feature type="domain" description="Dynamin N-terminal" evidence="6">
    <location>
        <begin position="45"/>
        <end position="199"/>
    </location>
</feature>
<dbReference type="GO" id="GO:0008053">
    <property type="term" value="P:mitochondrial fusion"/>
    <property type="evidence" value="ECO:0007669"/>
    <property type="project" value="TreeGrafter"/>
</dbReference>
<evidence type="ECO:0000256" key="5">
    <source>
        <dbReference type="ARBA" id="ARBA00023136"/>
    </source>
</evidence>
<evidence type="ECO:0000256" key="4">
    <source>
        <dbReference type="ARBA" id="ARBA00023134"/>
    </source>
</evidence>
<comment type="subcellular location">
    <subcellularLocation>
        <location evidence="1">Membrane</location>
    </subcellularLocation>
</comment>
<dbReference type="InterPro" id="IPR045063">
    <property type="entry name" value="Dynamin_N"/>
</dbReference>
<evidence type="ECO:0000313" key="8">
    <source>
        <dbReference type="Proteomes" id="UP000661691"/>
    </source>
</evidence>
<comment type="caution">
    <text evidence="7">The sequence shown here is derived from an EMBL/GenBank/DDBJ whole genome shotgun (WGS) entry which is preliminary data.</text>
</comment>
<dbReference type="SUPFAM" id="SSF52540">
    <property type="entry name" value="P-loop containing nucleoside triphosphate hydrolases"/>
    <property type="match status" value="2"/>
</dbReference>
<name>A0A926N509_9BACL</name>
<dbReference type="GO" id="GO:0003924">
    <property type="term" value="F:GTPase activity"/>
    <property type="evidence" value="ECO:0007669"/>
    <property type="project" value="InterPro"/>
</dbReference>
<dbReference type="EMBL" id="JACXAH010000003">
    <property type="protein sequence ID" value="MBD1371269.1"/>
    <property type="molecule type" value="Genomic_DNA"/>
</dbReference>